<evidence type="ECO:0008006" key="4">
    <source>
        <dbReference type="Google" id="ProtNLM"/>
    </source>
</evidence>
<keyword evidence="3" id="KW-1185">Reference proteome</keyword>
<dbReference type="KEGG" id="pvn:A7sIIA15_04805"/>
<dbReference type="EMBL" id="CP016776">
    <property type="protein sequence ID" value="ASY20179.1"/>
    <property type="molecule type" value="Genomic_DNA"/>
</dbReference>
<evidence type="ECO:0000313" key="3">
    <source>
        <dbReference type="Proteomes" id="UP000217186"/>
    </source>
</evidence>
<dbReference type="Proteomes" id="UP000217186">
    <property type="component" value="Chromosome"/>
</dbReference>
<evidence type="ECO:0000256" key="1">
    <source>
        <dbReference type="SAM" id="MobiDB-lite"/>
    </source>
</evidence>
<reference evidence="2 3" key="1">
    <citation type="submission" date="2016-07" db="EMBL/GenBank/DDBJ databases">
        <title>High microdiversification within the ubiquitous acI lineage of Actinobacteria.</title>
        <authorList>
            <person name="Neuenschwander S.M."/>
            <person name="Salcher M."/>
            <person name="Ghai R."/>
            <person name="Pernthaler J."/>
        </authorList>
    </citation>
    <scope>NUCLEOTIDE SEQUENCE [LARGE SCALE GENOMIC DNA]</scope>
    <source>
        <strain evidence="2">MMS-IIA-15</strain>
    </source>
</reference>
<sequence length="565" mass="62112">MLLSLSSPVYAAAPKPGTACKKVGQTSTSAGIKYTCVKSGKKLVWNKGVALKKAEPAPAPSPETKVEIKNLLASDPRITLISGLTALDTCKTEDKTPDQHYGGVLKHRNGFPRPSETVYGKKLGKMLIIPMGFNDLPFRFEKIQRGQVFSSDLDLLNETIPYIKESFQKLSAGRFELVIDVLPQSEWWAIDADNPLSGVWGVDNFSTISDVINKHKSSFKFDDYDTFAFITGNGMPGQSGLGSAQASFGLKVKNSKTGTINAILLAGGITNTTLWVHELGHSLFSFEDLYLFSEAQSQTSGTLRKSDMDVPNKWDLMANSSRGLGLLEWNRLLMGWLYENEVRCLSDQKSSTHYLTDADTTTDPKLLTINLAPGVTLAAEVRPGSGSEKGLLLYLINTYVGHGEGPILTQNSVLTKGQSKSMLGWQFTVIDSNDDGVLFEAIKTDIDKFVPPPPKPADNNPGQPTSPIRVTRGDIVPTGSLQGRATWNVTGHESYRLYVTDVVDFQKVYFETGYVNDSRNPLVIDIKGLVCKKEFRTMTEFFTEKNGKGERLVMPSFQLRDLPCP</sequence>
<organism evidence="2 3">
    <name type="scientific">Candidatus Planktophila vernalis</name>
    <dbReference type="NCBI Taxonomy" id="1884907"/>
    <lineage>
        <taxon>Bacteria</taxon>
        <taxon>Bacillati</taxon>
        <taxon>Actinomycetota</taxon>
        <taxon>Actinomycetes</taxon>
        <taxon>Candidatus Nanopelagicales</taxon>
        <taxon>Candidatus Nanopelagicaceae</taxon>
        <taxon>Candidatus Planktophila</taxon>
    </lineage>
</organism>
<gene>
    <name evidence="2" type="ORF">A7sIIA15_04805</name>
</gene>
<evidence type="ECO:0000313" key="2">
    <source>
        <dbReference type="EMBL" id="ASY20179.1"/>
    </source>
</evidence>
<accession>A0A249KU22</accession>
<dbReference type="AlphaFoldDB" id="A0A249KU22"/>
<feature type="region of interest" description="Disordered" evidence="1">
    <location>
        <begin position="450"/>
        <end position="470"/>
    </location>
</feature>
<name>A0A249KU22_9ACTN</name>
<proteinExistence type="predicted"/>
<protein>
    <recommendedName>
        <fullName evidence="4">M6 family metalloprotease domain-containing protein</fullName>
    </recommendedName>
</protein>